<evidence type="ECO:0000313" key="2">
    <source>
        <dbReference type="Proteomes" id="UP001610446"/>
    </source>
</evidence>
<dbReference type="Proteomes" id="UP001610446">
    <property type="component" value="Unassembled WGS sequence"/>
</dbReference>
<sequence length="287" mass="31086">MKPQHVLAASLPLSLASPNPNVVSIPAEYTYLLPAGFQGNLTQDFILTEVDNPEISSLFAQAQSAPFVSYSTEFTNLIGSATLEPIVGANDTDFPFSWAGEAGIWLPDLNQVWCTGTYNRPVSLYIISLDTNTVTQFDGPLAGPAGGYYFNGTVYVALTGDAEGAAAVVAIDPHTHKITPVVNSYFGLELPPVDDLVVTYSGGNQHIVRISSPAVPGHPSYTAANPWSNGDGHEVVLYHALAGHFRYRHWPRRRRAPQRSLEIQSGISQPGASDPACRCLLTQWHRR</sequence>
<comment type="caution">
    <text evidence="1">The sequence shown here is derived from an EMBL/GenBank/DDBJ whole genome shotgun (WGS) entry which is preliminary data.</text>
</comment>
<evidence type="ECO:0008006" key="3">
    <source>
        <dbReference type="Google" id="ProtNLM"/>
    </source>
</evidence>
<dbReference type="PANTHER" id="PTHR47064">
    <property type="entry name" value="PUTATIVE (AFU_ORTHOLOGUE AFUA_1G08990)-RELATED"/>
    <property type="match status" value="1"/>
</dbReference>
<dbReference type="InterPro" id="IPR052988">
    <property type="entry name" value="Oryzine_lactonohydrolase"/>
</dbReference>
<keyword evidence="2" id="KW-1185">Reference proteome</keyword>
<dbReference type="EMBL" id="JBFXLU010000542">
    <property type="protein sequence ID" value="KAL2824698.1"/>
    <property type="molecule type" value="Genomic_DNA"/>
</dbReference>
<gene>
    <name evidence="1" type="ORF">BJY01DRAFT_256432</name>
</gene>
<name>A0ABR4ICV3_9EURO</name>
<proteinExistence type="predicted"/>
<accession>A0ABR4ICV3</accession>
<dbReference type="SUPFAM" id="SSF63829">
    <property type="entry name" value="Calcium-dependent phosphotriesterase"/>
    <property type="match status" value="1"/>
</dbReference>
<dbReference type="PANTHER" id="PTHR47064:SF2">
    <property type="entry name" value="SMP-30_GLUCONOLACTONASE_LRE-LIKE REGION DOMAIN-CONTAINING PROTEIN-RELATED"/>
    <property type="match status" value="1"/>
</dbReference>
<reference evidence="1 2" key="1">
    <citation type="submission" date="2024-07" db="EMBL/GenBank/DDBJ databases">
        <title>Section-level genome sequencing and comparative genomics of Aspergillus sections Usti and Cavernicolus.</title>
        <authorList>
            <consortium name="Lawrence Berkeley National Laboratory"/>
            <person name="Nybo J.L."/>
            <person name="Vesth T.C."/>
            <person name="Theobald S."/>
            <person name="Frisvad J.C."/>
            <person name="Larsen T.O."/>
            <person name="Kjaerboelling I."/>
            <person name="Rothschild-Mancinelli K."/>
            <person name="Lyhne E.K."/>
            <person name="Kogle M.E."/>
            <person name="Barry K."/>
            <person name="Clum A."/>
            <person name="Na H."/>
            <person name="Ledsgaard L."/>
            <person name="Lin J."/>
            <person name="Lipzen A."/>
            <person name="Kuo A."/>
            <person name="Riley R."/>
            <person name="Mondo S."/>
            <person name="Labutti K."/>
            <person name="Haridas S."/>
            <person name="Pangalinan J."/>
            <person name="Salamov A.A."/>
            <person name="Simmons B.A."/>
            <person name="Magnuson J.K."/>
            <person name="Chen J."/>
            <person name="Drula E."/>
            <person name="Henrissat B."/>
            <person name="Wiebenga A."/>
            <person name="Lubbers R.J."/>
            <person name="Gomes A.C."/>
            <person name="Makela M.R."/>
            <person name="Stajich J."/>
            <person name="Grigoriev I.V."/>
            <person name="Mortensen U.H."/>
            <person name="De Vries R.P."/>
            <person name="Baker S.E."/>
            <person name="Andersen M.R."/>
        </authorList>
    </citation>
    <scope>NUCLEOTIDE SEQUENCE [LARGE SCALE GENOMIC DNA]</scope>
    <source>
        <strain evidence="1 2">CBS 123904</strain>
    </source>
</reference>
<protein>
    <recommendedName>
        <fullName evidence="3">Lactonase, 7-bladed beta-propeller-domain-containing protein</fullName>
    </recommendedName>
</protein>
<organism evidence="1 2">
    <name type="scientific">Aspergillus pseudoustus</name>
    <dbReference type="NCBI Taxonomy" id="1810923"/>
    <lineage>
        <taxon>Eukaryota</taxon>
        <taxon>Fungi</taxon>
        <taxon>Dikarya</taxon>
        <taxon>Ascomycota</taxon>
        <taxon>Pezizomycotina</taxon>
        <taxon>Eurotiomycetes</taxon>
        <taxon>Eurotiomycetidae</taxon>
        <taxon>Eurotiales</taxon>
        <taxon>Aspergillaceae</taxon>
        <taxon>Aspergillus</taxon>
        <taxon>Aspergillus subgen. Nidulantes</taxon>
    </lineage>
</organism>
<evidence type="ECO:0000313" key="1">
    <source>
        <dbReference type="EMBL" id="KAL2824698.1"/>
    </source>
</evidence>